<organism evidence="3 4">
    <name type="scientific">Subtercola boreus</name>
    <dbReference type="NCBI Taxonomy" id="120213"/>
    <lineage>
        <taxon>Bacteria</taxon>
        <taxon>Bacillati</taxon>
        <taxon>Actinomycetota</taxon>
        <taxon>Actinomycetes</taxon>
        <taxon>Micrococcales</taxon>
        <taxon>Microbacteriaceae</taxon>
        <taxon>Subtercola</taxon>
    </lineage>
</organism>
<accession>A0A3E0VJQ1</accession>
<dbReference type="OrthoDB" id="9794942at2"/>
<sequence length="179" mass="18538">MARALLLVDIQLDYFPGGAFPLVEPDAAAAAASTVLESFRVSGEPVVHIFHVATEPDATFFRPRTPGTGFHPSVAPVDGETVLEKHRPNSFIDTGLQGILDDAGVTELVIVGMMSSLCIDSTTRAAHELGFACTVISDACAAPDLSLGGTTVPGASVHAAFMAALDGSFATVIPSTDFH</sequence>
<dbReference type="AlphaFoldDB" id="A0A3E0VJQ1"/>
<name>A0A3E0VJQ1_9MICO</name>
<dbReference type="InterPro" id="IPR036380">
    <property type="entry name" value="Isochorismatase-like_sf"/>
</dbReference>
<dbReference type="SUPFAM" id="SSF52499">
    <property type="entry name" value="Isochorismatase-like hydrolases"/>
    <property type="match status" value="1"/>
</dbReference>
<dbReference type="Proteomes" id="UP000256486">
    <property type="component" value="Unassembled WGS sequence"/>
</dbReference>
<dbReference type="GO" id="GO:0016787">
    <property type="term" value="F:hydrolase activity"/>
    <property type="evidence" value="ECO:0007669"/>
    <property type="project" value="UniProtKB-KW"/>
</dbReference>
<gene>
    <name evidence="3" type="ORF">B7R54_07500</name>
</gene>
<evidence type="ECO:0000313" key="4">
    <source>
        <dbReference type="Proteomes" id="UP000256486"/>
    </source>
</evidence>
<dbReference type="Pfam" id="PF00857">
    <property type="entry name" value="Isochorismatase"/>
    <property type="match status" value="1"/>
</dbReference>
<evidence type="ECO:0000256" key="1">
    <source>
        <dbReference type="ARBA" id="ARBA00022801"/>
    </source>
</evidence>
<dbReference type="EMBL" id="NBWZ01000001">
    <property type="protein sequence ID" value="RFA09087.1"/>
    <property type="molecule type" value="Genomic_DNA"/>
</dbReference>
<dbReference type="InterPro" id="IPR000868">
    <property type="entry name" value="Isochorismatase-like_dom"/>
</dbReference>
<evidence type="ECO:0000313" key="3">
    <source>
        <dbReference type="EMBL" id="RFA09087.1"/>
    </source>
</evidence>
<evidence type="ECO:0000259" key="2">
    <source>
        <dbReference type="Pfam" id="PF00857"/>
    </source>
</evidence>
<dbReference type="Gene3D" id="3.40.50.850">
    <property type="entry name" value="Isochorismatase-like"/>
    <property type="match status" value="1"/>
</dbReference>
<dbReference type="PANTHER" id="PTHR43540:SF1">
    <property type="entry name" value="ISOCHORISMATASE HYDROLASE"/>
    <property type="match status" value="1"/>
</dbReference>
<dbReference type="PANTHER" id="PTHR43540">
    <property type="entry name" value="PEROXYUREIDOACRYLATE/UREIDOACRYLATE AMIDOHYDROLASE-RELATED"/>
    <property type="match status" value="1"/>
</dbReference>
<proteinExistence type="predicted"/>
<keyword evidence="4" id="KW-1185">Reference proteome</keyword>
<keyword evidence="1 3" id="KW-0378">Hydrolase</keyword>
<protein>
    <submittedName>
        <fullName evidence="3">Cysteine hydrolase</fullName>
    </submittedName>
</protein>
<dbReference type="InterPro" id="IPR050272">
    <property type="entry name" value="Isochorismatase-like_hydrls"/>
</dbReference>
<reference evidence="3 4" key="1">
    <citation type="submission" date="2017-04" db="EMBL/GenBank/DDBJ databases">
        <title>Comparative genome analysis of Subtercola boreus.</title>
        <authorList>
            <person name="Cho Y.-J."/>
            <person name="Cho A."/>
            <person name="Kim O.-S."/>
            <person name="Lee J.-I."/>
        </authorList>
    </citation>
    <scope>NUCLEOTIDE SEQUENCE [LARGE SCALE GENOMIC DNA]</scope>
    <source>
        <strain evidence="3 4">K300</strain>
    </source>
</reference>
<dbReference type="CDD" id="cd01014">
    <property type="entry name" value="nicotinamidase_related"/>
    <property type="match status" value="1"/>
</dbReference>
<dbReference type="RefSeq" id="WP_116414483.1">
    <property type="nucleotide sequence ID" value="NZ_NBWZ01000001.1"/>
</dbReference>
<feature type="domain" description="Isochorismatase-like" evidence="2">
    <location>
        <begin position="4"/>
        <end position="175"/>
    </location>
</feature>
<comment type="caution">
    <text evidence="3">The sequence shown here is derived from an EMBL/GenBank/DDBJ whole genome shotgun (WGS) entry which is preliminary data.</text>
</comment>